<comment type="caution">
    <text evidence="1">The sequence shown here is derived from an EMBL/GenBank/DDBJ whole genome shotgun (WGS) entry which is preliminary data.</text>
</comment>
<reference evidence="2" key="2">
    <citation type="submission" date="2013-04" db="EMBL/GenBank/DDBJ databases">
        <title>Genomic mechanisms accounting for the adaptation to parasitism in nematode-trapping fungi.</title>
        <authorList>
            <person name="Ahren D.G."/>
        </authorList>
    </citation>
    <scope>NUCLEOTIDE SEQUENCE [LARGE SCALE GENOMIC DNA]</scope>
    <source>
        <strain evidence="2">CBS 200.50</strain>
    </source>
</reference>
<evidence type="ECO:0000313" key="2">
    <source>
        <dbReference type="Proteomes" id="UP000015100"/>
    </source>
</evidence>
<dbReference type="OMA" id="CYFEYFA"/>
<evidence type="ECO:0000313" key="1">
    <source>
        <dbReference type="EMBL" id="EPS43380.1"/>
    </source>
</evidence>
<dbReference type="HOGENOM" id="CLU_579960_0_0_1"/>
<proteinExistence type="predicted"/>
<dbReference type="PANTHER" id="PTHR36205">
    <property type="entry name" value="CHROMOSOME 19, WHOLE GENOME SHOTGUN SEQUENCE"/>
    <property type="match status" value="1"/>
</dbReference>
<dbReference type="AlphaFoldDB" id="S8AKB4"/>
<gene>
    <name evidence="1" type="ORF">H072_2612</name>
</gene>
<accession>S8AKB4</accession>
<keyword evidence="2" id="KW-1185">Reference proteome</keyword>
<dbReference type="InterPro" id="IPR021822">
    <property type="entry name" value="DUF3405"/>
</dbReference>
<dbReference type="eggNOG" id="ENOG502SCT6">
    <property type="taxonomic scope" value="Eukaryota"/>
</dbReference>
<reference evidence="1 2" key="1">
    <citation type="journal article" date="2013" name="PLoS Genet.">
        <title>Genomic mechanisms accounting for the adaptation to parasitism in nematode-trapping fungi.</title>
        <authorList>
            <person name="Meerupati T."/>
            <person name="Andersson K.M."/>
            <person name="Friman E."/>
            <person name="Kumar D."/>
            <person name="Tunlid A."/>
            <person name="Ahren D."/>
        </authorList>
    </citation>
    <scope>NUCLEOTIDE SEQUENCE [LARGE SCALE GENOMIC DNA]</scope>
    <source>
        <strain evidence="1 2">CBS 200.50</strain>
    </source>
</reference>
<dbReference type="Pfam" id="PF11885">
    <property type="entry name" value="DUF3405"/>
    <property type="match status" value="1"/>
</dbReference>
<sequence>MAPVAGLLALAFYVTQIYKLAPASRIIPDIQLSISENSQQSKGSFYFDPPEPSIKHSVVRGDGVVWTMDNHTLWRSVGRHPSRPECWTYKDRFGAYENASPEMSAAISTNNKAGNKKAMILRLGPGQVWRSQFVTYVRSLVIEAGYLAGYDIIIYIHLDLTGTEKKTWLSRIPQEFKPLVQTFSTQDLKRWLPKNTPFKNVYESNHTPIQMFMAKNENYDFVYSVEGDVRLIGRWDTFLADVDNEYSFHCKHQQQDQDMPEIPDLLSFQVIRRPRVQWPWFEKADACLKRFGGKENTRSSVGPVWGWSRRLLDAMTEYNKDGINCYFEYFAPTIAYQQNLTSFFYQHPIYCPTTTGPERHTLELVDLGKNDPRLVQLEKVAVGCSYFFVDVRSKPFWGDWYDNPEVCRPQALVHPVKDLRFN</sequence>
<dbReference type="Proteomes" id="UP000015100">
    <property type="component" value="Unassembled WGS sequence"/>
</dbReference>
<dbReference type="STRING" id="1284197.S8AKB4"/>
<dbReference type="EMBL" id="AQGS01000079">
    <property type="protein sequence ID" value="EPS43380.1"/>
    <property type="molecule type" value="Genomic_DNA"/>
</dbReference>
<dbReference type="PANTHER" id="PTHR36205:SF2">
    <property type="entry name" value="MAJOR FACILITATOR SUPERFAMILY TRANSPORTER"/>
    <property type="match status" value="1"/>
</dbReference>
<dbReference type="OrthoDB" id="5350757at2759"/>
<organism evidence="1 2">
    <name type="scientific">Dactylellina haptotyla (strain CBS 200.50)</name>
    <name type="common">Nematode-trapping fungus</name>
    <name type="synonym">Monacrosporium haptotylum</name>
    <dbReference type="NCBI Taxonomy" id="1284197"/>
    <lineage>
        <taxon>Eukaryota</taxon>
        <taxon>Fungi</taxon>
        <taxon>Dikarya</taxon>
        <taxon>Ascomycota</taxon>
        <taxon>Pezizomycotina</taxon>
        <taxon>Orbiliomycetes</taxon>
        <taxon>Orbiliales</taxon>
        <taxon>Orbiliaceae</taxon>
        <taxon>Dactylellina</taxon>
    </lineage>
</organism>
<protein>
    <submittedName>
        <fullName evidence="1">Uncharacterized protein</fullName>
    </submittedName>
</protein>
<name>S8AKB4_DACHA</name>